<dbReference type="InterPro" id="IPR026591">
    <property type="entry name" value="Sirtuin_cat_small_dom_sf"/>
</dbReference>
<dbReference type="EMBL" id="JACHGR010000002">
    <property type="protein sequence ID" value="MBB6054982.1"/>
    <property type="molecule type" value="Genomic_DNA"/>
</dbReference>
<gene>
    <name evidence="6" type="ORF">HNR75_000854</name>
</gene>
<evidence type="ECO:0000256" key="3">
    <source>
        <dbReference type="ARBA" id="ARBA00023027"/>
    </source>
</evidence>
<dbReference type="Gene3D" id="3.30.1600.10">
    <property type="entry name" value="SIR2/SIRT2 'Small Domain"/>
    <property type="match status" value="1"/>
</dbReference>
<dbReference type="InterPro" id="IPR026590">
    <property type="entry name" value="Ssirtuin_cat_dom"/>
</dbReference>
<protein>
    <recommendedName>
        <fullName evidence="1">protein acetyllysine N-acetyltransferase</fullName>
        <ecNumber evidence="1">2.3.1.286</ecNumber>
    </recommendedName>
</protein>
<evidence type="ECO:0000256" key="1">
    <source>
        <dbReference type="ARBA" id="ARBA00012928"/>
    </source>
</evidence>
<comment type="caution">
    <text evidence="4">Lacks conserved residue(s) required for the propagation of feature annotation.</text>
</comment>
<dbReference type="EC" id="2.3.1.286" evidence="1"/>
<dbReference type="InterPro" id="IPR003000">
    <property type="entry name" value="Sirtuin"/>
</dbReference>
<keyword evidence="3" id="KW-0520">NAD</keyword>
<organism evidence="6 7">
    <name type="scientific">Tolumonas osonensis</name>
    <dbReference type="NCBI Taxonomy" id="675874"/>
    <lineage>
        <taxon>Bacteria</taxon>
        <taxon>Pseudomonadati</taxon>
        <taxon>Pseudomonadota</taxon>
        <taxon>Gammaproteobacteria</taxon>
        <taxon>Aeromonadales</taxon>
        <taxon>Aeromonadaceae</taxon>
        <taxon>Tolumonas</taxon>
    </lineage>
</organism>
<accession>A0A841GKF3</accession>
<dbReference type="PANTHER" id="PTHR11085:SF4">
    <property type="entry name" value="NAD-DEPENDENT PROTEIN DEACYLASE"/>
    <property type="match status" value="1"/>
</dbReference>
<name>A0A841GKF3_9GAMM</name>
<dbReference type="GO" id="GO:0070403">
    <property type="term" value="F:NAD+ binding"/>
    <property type="evidence" value="ECO:0007669"/>
    <property type="project" value="InterPro"/>
</dbReference>
<evidence type="ECO:0000259" key="5">
    <source>
        <dbReference type="PROSITE" id="PS50305"/>
    </source>
</evidence>
<dbReference type="PANTHER" id="PTHR11085">
    <property type="entry name" value="NAD-DEPENDENT PROTEIN DEACYLASE SIRTUIN-5, MITOCHONDRIAL-RELATED"/>
    <property type="match status" value="1"/>
</dbReference>
<dbReference type="GO" id="GO:0017136">
    <property type="term" value="F:histone deacetylase activity, NAD-dependent"/>
    <property type="evidence" value="ECO:0007669"/>
    <property type="project" value="TreeGrafter"/>
</dbReference>
<evidence type="ECO:0000256" key="2">
    <source>
        <dbReference type="ARBA" id="ARBA00022679"/>
    </source>
</evidence>
<dbReference type="RefSeq" id="WP_188025771.1">
    <property type="nucleotide sequence ID" value="NZ_JACHGR010000002.1"/>
</dbReference>
<evidence type="ECO:0000313" key="7">
    <source>
        <dbReference type="Proteomes" id="UP000585721"/>
    </source>
</evidence>
<dbReference type="AlphaFoldDB" id="A0A841GKF3"/>
<dbReference type="InterPro" id="IPR050134">
    <property type="entry name" value="NAD-dep_sirtuin_deacylases"/>
</dbReference>
<keyword evidence="7" id="KW-1185">Reference proteome</keyword>
<dbReference type="InterPro" id="IPR029035">
    <property type="entry name" value="DHS-like_NAD/FAD-binding_dom"/>
</dbReference>
<dbReference type="Proteomes" id="UP000585721">
    <property type="component" value="Unassembled WGS sequence"/>
</dbReference>
<keyword evidence="2" id="KW-0808">Transferase</keyword>
<dbReference type="PROSITE" id="PS50305">
    <property type="entry name" value="SIRTUIN"/>
    <property type="match status" value="1"/>
</dbReference>
<keyword evidence="6" id="KW-0378">Hydrolase</keyword>
<dbReference type="GO" id="GO:0016787">
    <property type="term" value="F:hydrolase activity"/>
    <property type="evidence" value="ECO:0007669"/>
    <property type="project" value="UniProtKB-KW"/>
</dbReference>
<comment type="caution">
    <text evidence="6">The sequence shown here is derived from an EMBL/GenBank/DDBJ whole genome shotgun (WGS) entry which is preliminary data.</text>
</comment>
<sequence>MYSQLPLFIRQWHHEHSVKRDQTRQEGSYKPNLIVFSGAGLSAESGIATFRGKTTVWNSEENARYLESWIINRDLSGFLDFHNQRRREMLAAEPNAAHKAIAGLEGRLPVKVITQNIDDLHERAGSRTILHLHGSILHLRPQGFDGERYRSDWVEDIQVGQLDPQTKTQLRPDIVLFGESIYGYDTSMAWLAKADIVVVAGTSLVVEPAASLLRCTHPDARVYYINIEALPEARLPFAGQQLIGPASEKIPELLASFVG</sequence>
<evidence type="ECO:0000256" key="4">
    <source>
        <dbReference type="PROSITE-ProRule" id="PRU00236"/>
    </source>
</evidence>
<proteinExistence type="predicted"/>
<feature type="domain" description="Deacetylase sirtuin-type" evidence="5">
    <location>
        <begin position="13"/>
        <end position="259"/>
    </location>
</feature>
<dbReference type="Pfam" id="PF02146">
    <property type="entry name" value="SIR2"/>
    <property type="match status" value="1"/>
</dbReference>
<reference evidence="6 7" key="1">
    <citation type="submission" date="2020-08" db="EMBL/GenBank/DDBJ databases">
        <title>Genomic Encyclopedia of Type Strains, Phase IV (KMG-IV): sequencing the most valuable type-strain genomes for metagenomic binning, comparative biology and taxonomic classification.</title>
        <authorList>
            <person name="Goeker M."/>
        </authorList>
    </citation>
    <scope>NUCLEOTIDE SEQUENCE [LARGE SCALE GENOMIC DNA]</scope>
    <source>
        <strain evidence="6 7">DSM 22975</strain>
    </source>
</reference>
<dbReference type="Gene3D" id="3.40.50.1220">
    <property type="entry name" value="TPP-binding domain"/>
    <property type="match status" value="1"/>
</dbReference>
<evidence type="ECO:0000313" key="6">
    <source>
        <dbReference type="EMBL" id="MBB6054982.1"/>
    </source>
</evidence>
<dbReference type="SUPFAM" id="SSF52467">
    <property type="entry name" value="DHS-like NAD/FAD-binding domain"/>
    <property type="match status" value="1"/>
</dbReference>